<proteinExistence type="predicted"/>
<dbReference type="AlphaFoldDB" id="A0A5C8JA61"/>
<name>A0A5C8JA61_9BACT</name>
<protein>
    <submittedName>
        <fullName evidence="1">DUF4249 domain-containing protein</fullName>
    </submittedName>
</protein>
<accession>A0A5C8JA61</accession>
<evidence type="ECO:0000313" key="1">
    <source>
        <dbReference type="EMBL" id="TXK33863.1"/>
    </source>
</evidence>
<dbReference type="InterPro" id="IPR025345">
    <property type="entry name" value="DUF4249"/>
</dbReference>
<dbReference type="PROSITE" id="PS51257">
    <property type="entry name" value="PROKAR_LIPOPROTEIN"/>
    <property type="match status" value="1"/>
</dbReference>
<organism evidence="1 2">
    <name type="scientific">Pontibacter qinzhouensis</name>
    <dbReference type="NCBI Taxonomy" id="2603253"/>
    <lineage>
        <taxon>Bacteria</taxon>
        <taxon>Pseudomonadati</taxon>
        <taxon>Bacteroidota</taxon>
        <taxon>Cytophagia</taxon>
        <taxon>Cytophagales</taxon>
        <taxon>Hymenobacteraceae</taxon>
        <taxon>Pontibacter</taxon>
    </lineage>
</organism>
<reference evidence="1 2" key="1">
    <citation type="submission" date="2019-08" db="EMBL/GenBank/DDBJ databases">
        <authorList>
            <person name="Shi S."/>
        </authorList>
    </citation>
    <scope>NUCLEOTIDE SEQUENCE [LARGE SCALE GENOMIC DNA]</scope>
    <source>
        <strain evidence="1 2">GY10130</strain>
    </source>
</reference>
<dbReference type="Pfam" id="PF14054">
    <property type="entry name" value="DUF4249"/>
    <property type="match status" value="1"/>
</dbReference>
<sequence>MKEILLLNYSNKNSLPKVFLLILILGTLLGSTSCTKDLDYELPYLGDKLVVNGLLSPDSVVSLRVSTTMPVTGDFRTKLGVTAATVAFFENGMLVESLLHTGNGTYRSPSGFKPVPGKAYAVQVSAEGFAAVETLPETVPFPPELGQLVFQEQVKSIFNDVPTRKLSVELKSKGDVAAFYNLNVQPMYRGRKLTANTFYTDKVLETGDPCGFMGDGNEFNLSDACFSGGSYTVNIGVELRGFVTIGQNLELVNADQVVLTCRSISKGYYEHLENGYQPDGYLMAIMEPRFVHTNVIGGFGMLAAYNEHKIILNL</sequence>
<evidence type="ECO:0000313" key="2">
    <source>
        <dbReference type="Proteomes" id="UP000321926"/>
    </source>
</evidence>
<dbReference type="Proteomes" id="UP000321926">
    <property type="component" value="Unassembled WGS sequence"/>
</dbReference>
<gene>
    <name evidence="1" type="ORF">FVR03_18250</name>
</gene>
<dbReference type="OrthoDB" id="1466461at2"/>
<dbReference type="RefSeq" id="WP_147923207.1">
    <property type="nucleotide sequence ID" value="NZ_VRTY01000084.1"/>
</dbReference>
<dbReference type="EMBL" id="VRTY01000084">
    <property type="protein sequence ID" value="TXK33863.1"/>
    <property type="molecule type" value="Genomic_DNA"/>
</dbReference>
<keyword evidence="2" id="KW-1185">Reference proteome</keyword>
<comment type="caution">
    <text evidence="1">The sequence shown here is derived from an EMBL/GenBank/DDBJ whole genome shotgun (WGS) entry which is preliminary data.</text>
</comment>